<dbReference type="AlphaFoldDB" id="A0A0P6XR24"/>
<sequence length="62" mass="7740">MVISKPIYFPFRKELHSRDKFLATIFLEKYFILFRRGWNSGGFEWNDRFNFINHLGRCRFYL</sequence>
<dbReference type="Proteomes" id="UP000050514">
    <property type="component" value="Unassembled WGS sequence"/>
</dbReference>
<name>A0A0P6XR24_9CHLR</name>
<comment type="caution">
    <text evidence="1">The sequence shown here is derived from an EMBL/GenBank/DDBJ whole genome shotgun (WGS) entry which is preliminary data.</text>
</comment>
<evidence type="ECO:0000313" key="1">
    <source>
        <dbReference type="EMBL" id="KPL79284.1"/>
    </source>
</evidence>
<evidence type="ECO:0000313" key="2">
    <source>
        <dbReference type="Proteomes" id="UP000050514"/>
    </source>
</evidence>
<keyword evidence="2" id="KW-1185">Reference proteome</keyword>
<organism evidence="1 2">
    <name type="scientific">Bellilinea caldifistulae</name>
    <dbReference type="NCBI Taxonomy" id="360411"/>
    <lineage>
        <taxon>Bacteria</taxon>
        <taxon>Bacillati</taxon>
        <taxon>Chloroflexota</taxon>
        <taxon>Anaerolineae</taxon>
        <taxon>Anaerolineales</taxon>
        <taxon>Anaerolineaceae</taxon>
        <taxon>Bellilinea</taxon>
    </lineage>
</organism>
<proteinExistence type="predicted"/>
<dbReference type="EMBL" id="LGHJ01000001">
    <property type="protein sequence ID" value="KPL79284.1"/>
    <property type="molecule type" value="Genomic_DNA"/>
</dbReference>
<reference evidence="1 2" key="1">
    <citation type="submission" date="2015-07" db="EMBL/GenBank/DDBJ databases">
        <title>Draft genome of Bellilinea caldifistulae DSM 17877.</title>
        <authorList>
            <person name="Hemp J."/>
            <person name="Ward L.M."/>
            <person name="Pace L.A."/>
            <person name="Fischer W.W."/>
        </authorList>
    </citation>
    <scope>NUCLEOTIDE SEQUENCE [LARGE SCALE GENOMIC DNA]</scope>
    <source>
        <strain evidence="1 2">GOMI-1</strain>
    </source>
</reference>
<accession>A0A0P6XR24</accession>
<protein>
    <submittedName>
        <fullName evidence="1">Uncharacterized protein</fullName>
    </submittedName>
</protein>
<gene>
    <name evidence="1" type="ORF">AC812_00200</name>
</gene>